<dbReference type="AlphaFoldDB" id="A0A3Q9BYP7"/>
<reference evidence="1 2" key="1">
    <citation type="submission" date="2018-12" db="EMBL/GenBank/DDBJ databases">
        <authorList>
            <person name="Li K."/>
        </authorList>
    </citation>
    <scope>NUCLEOTIDE SEQUENCE [LARGE SCALE GENOMIC DNA]</scope>
    <source>
        <strain evidence="2">CR22</strain>
    </source>
</reference>
<dbReference type="Proteomes" id="UP000280197">
    <property type="component" value="Chromosome"/>
</dbReference>
<dbReference type="EMBL" id="CP034463">
    <property type="protein sequence ID" value="AZP15472.1"/>
    <property type="molecule type" value="Genomic_DNA"/>
</dbReference>
<dbReference type="KEGG" id="saqu:EJC51_04785"/>
<organism evidence="1 2">
    <name type="scientific">Streptomyces aquilus</name>
    <dbReference type="NCBI Taxonomy" id="2548456"/>
    <lineage>
        <taxon>Bacteria</taxon>
        <taxon>Bacillati</taxon>
        <taxon>Actinomycetota</taxon>
        <taxon>Actinomycetes</taxon>
        <taxon>Kitasatosporales</taxon>
        <taxon>Streptomycetaceae</taxon>
        <taxon>Streptomyces</taxon>
    </lineage>
</organism>
<gene>
    <name evidence="1" type="ORF">EJC51_04785</name>
</gene>
<name>A0A3Q9BYP7_9ACTN</name>
<dbReference type="RefSeq" id="WP_126269851.1">
    <property type="nucleotide sequence ID" value="NZ_CP034463.1"/>
</dbReference>
<accession>A0A3Q9BYP7</accession>
<sequence length="92" mass="10565">MDDTETWETVCRVCGYDDDDVFWADGWPTAEICSCCGNESDVGDESVMGLRTYRGYWVGQGAPWRSPSAERRHKSRGWDLLSQLANIPEQWR</sequence>
<keyword evidence="2" id="KW-1185">Reference proteome</keyword>
<proteinExistence type="predicted"/>
<protein>
    <submittedName>
        <fullName evidence="1">Uncharacterized protein</fullName>
    </submittedName>
</protein>
<evidence type="ECO:0000313" key="1">
    <source>
        <dbReference type="EMBL" id="AZP15472.1"/>
    </source>
</evidence>
<evidence type="ECO:0000313" key="2">
    <source>
        <dbReference type="Proteomes" id="UP000280197"/>
    </source>
</evidence>